<gene>
    <name evidence="7" type="ORF">L1049_011188</name>
</gene>
<dbReference type="SUPFAM" id="SSF54695">
    <property type="entry name" value="POZ domain"/>
    <property type="match status" value="1"/>
</dbReference>
<proteinExistence type="inferred from homology"/>
<evidence type="ECO:0000256" key="1">
    <source>
        <dbReference type="ARBA" id="ARBA00004906"/>
    </source>
</evidence>
<dbReference type="Pfam" id="PF01466">
    <property type="entry name" value="Skp1"/>
    <property type="match status" value="1"/>
</dbReference>
<keyword evidence="3 4" id="KW-0833">Ubl conjugation pathway</keyword>
<dbReference type="InterPro" id="IPR016072">
    <property type="entry name" value="Skp1_comp_dimer"/>
</dbReference>
<reference evidence="7 8" key="1">
    <citation type="journal article" date="2024" name="Plant J.">
        <title>Genome sequences and population genomics reveal climatic adaptation and genomic divergence between two closely related sweetgum species.</title>
        <authorList>
            <person name="Xu W.Q."/>
            <person name="Ren C.Q."/>
            <person name="Zhang X.Y."/>
            <person name="Comes H.P."/>
            <person name="Liu X.H."/>
            <person name="Li Y.G."/>
            <person name="Kettle C.J."/>
            <person name="Jalonen R."/>
            <person name="Gaisberger H."/>
            <person name="Ma Y.Z."/>
            <person name="Qiu Y.X."/>
        </authorList>
    </citation>
    <scope>NUCLEOTIDE SEQUENCE [LARGE SCALE GENOMIC DNA]</scope>
    <source>
        <strain evidence="7">Hangzhou</strain>
    </source>
</reference>
<evidence type="ECO:0000256" key="4">
    <source>
        <dbReference type="PIRNR" id="PIRNR028729"/>
    </source>
</evidence>
<dbReference type="GO" id="GO:0006511">
    <property type="term" value="P:ubiquitin-dependent protein catabolic process"/>
    <property type="evidence" value="ECO:0007669"/>
    <property type="project" value="InterPro"/>
</dbReference>
<dbReference type="SUPFAM" id="SSF81382">
    <property type="entry name" value="Skp1 dimerisation domain-like"/>
    <property type="match status" value="1"/>
</dbReference>
<comment type="function">
    <text evidence="4">Involved in ubiquitination and subsequent proteasomal degradation of target proteins. Together with CUL1, RBX1 and a F-box protein, it forms a SCF E3 ubiquitin ligase complex. The functional specificity of this complex depends on the type of F-box protein. In the SCF complex, it serves as an adapter that links the F-box protein to CUL1.</text>
</comment>
<dbReference type="PANTHER" id="PTHR11165">
    <property type="entry name" value="SKP1"/>
    <property type="match status" value="1"/>
</dbReference>
<dbReference type="SMART" id="SM00512">
    <property type="entry name" value="Skp1"/>
    <property type="match status" value="1"/>
</dbReference>
<dbReference type="PIRSF" id="PIRSF028729">
    <property type="entry name" value="E3_ubiquit_lig_SCF_Skp"/>
    <property type="match status" value="1"/>
</dbReference>
<comment type="subunit">
    <text evidence="4">Part of a SCF (SKP1-cullin-F-box) protein ligase complex.</text>
</comment>
<dbReference type="InterPro" id="IPR016897">
    <property type="entry name" value="SKP1"/>
</dbReference>
<dbReference type="Proteomes" id="UP001415857">
    <property type="component" value="Unassembled WGS sequence"/>
</dbReference>
<feature type="domain" description="SKP1 component POZ" evidence="6">
    <location>
        <begin position="9"/>
        <end position="68"/>
    </location>
</feature>
<comment type="pathway">
    <text evidence="1 4">Protein modification; protein ubiquitination.</text>
</comment>
<dbReference type="AlphaFoldDB" id="A0AAP0RR38"/>
<dbReference type="CDD" id="cd18322">
    <property type="entry name" value="BTB_POZ_SKP1"/>
    <property type="match status" value="1"/>
</dbReference>
<evidence type="ECO:0000259" key="6">
    <source>
        <dbReference type="Pfam" id="PF03931"/>
    </source>
</evidence>
<dbReference type="GO" id="GO:0016567">
    <property type="term" value="P:protein ubiquitination"/>
    <property type="evidence" value="ECO:0007669"/>
    <property type="project" value="UniProtKB-UniRule"/>
</dbReference>
<dbReference type="InterPro" id="IPR001232">
    <property type="entry name" value="SKP1-like"/>
</dbReference>
<protein>
    <recommendedName>
        <fullName evidence="4">SKP1-like protein</fullName>
    </recommendedName>
</protein>
<dbReference type="InterPro" id="IPR011333">
    <property type="entry name" value="SKP1/BTB/POZ_sf"/>
</dbReference>
<dbReference type="Gene3D" id="3.30.710.10">
    <property type="entry name" value="Potassium Channel Kv1.1, Chain A"/>
    <property type="match status" value="1"/>
</dbReference>
<evidence type="ECO:0000256" key="3">
    <source>
        <dbReference type="ARBA" id="ARBA00022786"/>
    </source>
</evidence>
<accession>A0AAP0RR38</accession>
<evidence type="ECO:0000259" key="5">
    <source>
        <dbReference type="Pfam" id="PF01466"/>
    </source>
</evidence>
<evidence type="ECO:0000313" key="8">
    <source>
        <dbReference type="Proteomes" id="UP001415857"/>
    </source>
</evidence>
<organism evidence="7 8">
    <name type="scientific">Liquidambar formosana</name>
    <name type="common">Formosan gum</name>
    <dbReference type="NCBI Taxonomy" id="63359"/>
    <lineage>
        <taxon>Eukaryota</taxon>
        <taxon>Viridiplantae</taxon>
        <taxon>Streptophyta</taxon>
        <taxon>Embryophyta</taxon>
        <taxon>Tracheophyta</taxon>
        <taxon>Spermatophyta</taxon>
        <taxon>Magnoliopsida</taxon>
        <taxon>eudicotyledons</taxon>
        <taxon>Gunneridae</taxon>
        <taxon>Pentapetalae</taxon>
        <taxon>Saxifragales</taxon>
        <taxon>Altingiaceae</taxon>
        <taxon>Liquidambar</taxon>
    </lineage>
</organism>
<evidence type="ECO:0000256" key="2">
    <source>
        <dbReference type="ARBA" id="ARBA00009993"/>
    </source>
</evidence>
<feature type="domain" description="SKP1 component dimerisation" evidence="5">
    <location>
        <begin position="105"/>
        <end position="152"/>
    </location>
</feature>
<dbReference type="EMBL" id="JBBPBK010000006">
    <property type="protein sequence ID" value="KAK9282963.1"/>
    <property type="molecule type" value="Genomic_DNA"/>
</dbReference>
<comment type="caution">
    <text evidence="7">The sequence shown here is derived from an EMBL/GenBank/DDBJ whole genome shotgun (WGS) entry which is preliminary data.</text>
</comment>
<evidence type="ECO:0000313" key="7">
    <source>
        <dbReference type="EMBL" id="KAK9282963.1"/>
    </source>
</evidence>
<dbReference type="InterPro" id="IPR036296">
    <property type="entry name" value="SKP1-like_dim_sf"/>
</dbReference>
<dbReference type="GO" id="GO:0009867">
    <property type="term" value="P:jasmonic acid mediated signaling pathway"/>
    <property type="evidence" value="ECO:0007669"/>
    <property type="project" value="UniProtKB-ARBA"/>
</dbReference>
<comment type="similarity">
    <text evidence="2 4">Belongs to the SKP1 family.</text>
</comment>
<sequence>MSLSPSTSKMLSLKSSDGKVLEVEEHVAVLCETIKSLVEDGCADSPIPLANVDGATLGNVMEWCKKHADQKASADDLEDWDAEFVERDQGELYHLIMAANYLNIKGLLDLICQKVADMIKGKHPEKIREIFNIENDFTPEQQEQIRKDNSWAFE</sequence>
<dbReference type="InterPro" id="IPR016073">
    <property type="entry name" value="Skp1_comp_POZ"/>
</dbReference>
<name>A0AAP0RR38_LIQFO</name>
<dbReference type="FunFam" id="3.30.710.10:FF:000026">
    <property type="entry name" value="E3 ubiquitin ligase complex SCF subunit"/>
    <property type="match status" value="1"/>
</dbReference>
<keyword evidence="8" id="KW-1185">Reference proteome</keyword>
<dbReference type="Pfam" id="PF03931">
    <property type="entry name" value="Skp1_POZ"/>
    <property type="match status" value="1"/>
</dbReference>